<keyword evidence="3" id="KW-0597">Phosphoprotein</keyword>
<dbReference type="AlphaFoldDB" id="A0A7G7VJL6"/>
<sequence>MGRYRISYQKRLLAYLLFGGLFPLLLASAMILYAADRVYENTQAKGGRAEVQRISREIDNLVGSYQRLMNPLLVRGETIAFLRGERADVENIYGDLYAILAGRSGEAAIYLLSADGSQVIATDDLPRDYRLPEHLHWGLLGRAVEGQDWVIASADRYEADRRETVFSMARAIRQGEELLGFAVIDVRREALVPLIQRVQDGNEGQIILTDRYRYVMMDMLDHHREGFSSVFSTPEEGTASESVFRDYAYSSSDTGFAVHLRQRLDSAPLDYLFRLVLMVDAVALCMTAYLAYLLSRHLWRPLHSLALAMRRVRSRDDFSVQVDAQRGDEIGELALTFNSLVSHIRTLLAENRERERTLRVAQVKSLTEMIKPHFMYNTLNLIKWSAKLGDSEGAADIAVQLGKLLRASVSMKEFVTVAEELTFLRTYLKIQQRRFEGRLKVTVRVESSAYGCYVPKLILQPLVENAIQHGIEMAERGGCITITGAREDGYLVFRVKDNGQGMSPERQQEVLARRDDNHFGLYNVHMRAVLNGDEVCGVELHSAEGKGTEVILRLKHWEEAPHYD</sequence>
<evidence type="ECO:0000256" key="2">
    <source>
        <dbReference type="ARBA" id="ARBA00022475"/>
    </source>
</evidence>
<evidence type="ECO:0000313" key="14">
    <source>
        <dbReference type="EMBL" id="QNH54309.1"/>
    </source>
</evidence>
<keyword evidence="8" id="KW-0067">ATP-binding</keyword>
<evidence type="ECO:0000313" key="15">
    <source>
        <dbReference type="Proteomes" id="UP000515480"/>
    </source>
</evidence>
<evidence type="ECO:0000256" key="9">
    <source>
        <dbReference type="ARBA" id="ARBA00022989"/>
    </source>
</evidence>
<dbReference type="Pfam" id="PF06580">
    <property type="entry name" value="His_kinase"/>
    <property type="match status" value="1"/>
</dbReference>
<evidence type="ECO:0000259" key="13">
    <source>
        <dbReference type="PROSITE" id="PS50885"/>
    </source>
</evidence>
<accession>A0A7G7VJL6</accession>
<dbReference type="EMBL" id="CP060204">
    <property type="protein sequence ID" value="QNH54309.1"/>
    <property type="molecule type" value="Genomic_DNA"/>
</dbReference>
<dbReference type="SUPFAM" id="SSF55874">
    <property type="entry name" value="ATPase domain of HSP90 chaperone/DNA topoisomerase II/histidine kinase"/>
    <property type="match status" value="1"/>
</dbReference>
<evidence type="ECO:0000256" key="3">
    <source>
        <dbReference type="ARBA" id="ARBA00022553"/>
    </source>
</evidence>
<dbReference type="Gene3D" id="6.10.340.10">
    <property type="match status" value="1"/>
</dbReference>
<keyword evidence="6" id="KW-0547">Nucleotide-binding</keyword>
<keyword evidence="5 12" id="KW-0812">Transmembrane</keyword>
<dbReference type="PANTHER" id="PTHR34220">
    <property type="entry name" value="SENSOR HISTIDINE KINASE YPDA"/>
    <property type="match status" value="1"/>
</dbReference>
<dbReference type="Pfam" id="PF02518">
    <property type="entry name" value="HATPase_c"/>
    <property type="match status" value="1"/>
</dbReference>
<dbReference type="SUPFAM" id="SSF158472">
    <property type="entry name" value="HAMP domain-like"/>
    <property type="match status" value="1"/>
</dbReference>
<dbReference type="InterPro" id="IPR036890">
    <property type="entry name" value="HATPase_C_sf"/>
</dbReference>
<dbReference type="SMART" id="SM00387">
    <property type="entry name" value="HATPase_c"/>
    <property type="match status" value="1"/>
</dbReference>
<dbReference type="InterPro" id="IPR003660">
    <property type="entry name" value="HAMP_dom"/>
</dbReference>
<dbReference type="GO" id="GO:0005524">
    <property type="term" value="F:ATP binding"/>
    <property type="evidence" value="ECO:0007669"/>
    <property type="project" value="UniProtKB-KW"/>
</dbReference>
<evidence type="ECO:0000256" key="6">
    <source>
        <dbReference type="ARBA" id="ARBA00022741"/>
    </source>
</evidence>
<dbReference type="SMART" id="SM00304">
    <property type="entry name" value="HAMP"/>
    <property type="match status" value="1"/>
</dbReference>
<gene>
    <name evidence="14" type="ORF">H1B31_10785</name>
</gene>
<evidence type="ECO:0000256" key="12">
    <source>
        <dbReference type="SAM" id="Phobius"/>
    </source>
</evidence>
<reference evidence="14 15" key="1">
    <citation type="submission" date="2020-07" db="EMBL/GenBank/DDBJ databases">
        <title>Complete genome and description of Selenomonas timonensis sp. nov., a new bacterium isolated from a gingivitis subject.</title>
        <authorList>
            <person name="Antezack A."/>
        </authorList>
    </citation>
    <scope>NUCLEOTIDE SEQUENCE [LARGE SCALE GENOMIC DNA]</scope>
    <source>
        <strain evidence="14 15">Marseille-Q3039</strain>
    </source>
</reference>
<organism evidence="14 15">
    <name type="scientific">Selenomonas timonae</name>
    <dbReference type="NCBI Taxonomy" id="2754044"/>
    <lineage>
        <taxon>Bacteria</taxon>
        <taxon>Bacillati</taxon>
        <taxon>Bacillota</taxon>
        <taxon>Negativicutes</taxon>
        <taxon>Selenomonadales</taxon>
        <taxon>Selenomonadaceae</taxon>
        <taxon>Selenomonas</taxon>
    </lineage>
</organism>
<evidence type="ECO:0000256" key="5">
    <source>
        <dbReference type="ARBA" id="ARBA00022692"/>
    </source>
</evidence>
<keyword evidence="9 12" id="KW-1133">Transmembrane helix</keyword>
<dbReference type="KEGG" id="stim:H1B31_10785"/>
<evidence type="ECO:0000256" key="4">
    <source>
        <dbReference type="ARBA" id="ARBA00022679"/>
    </source>
</evidence>
<keyword evidence="7 14" id="KW-0418">Kinase</keyword>
<evidence type="ECO:0000256" key="11">
    <source>
        <dbReference type="ARBA" id="ARBA00023136"/>
    </source>
</evidence>
<feature type="transmembrane region" description="Helical" evidence="12">
    <location>
        <begin position="12"/>
        <end position="35"/>
    </location>
</feature>
<dbReference type="Proteomes" id="UP000515480">
    <property type="component" value="Chromosome"/>
</dbReference>
<dbReference type="GO" id="GO:0005886">
    <property type="term" value="C:plasma membrane"/>
    <property type="evidence" value="ECO:0007669"/>
    <property type="project" value="UniProtKB-SubCell"/>
</dbReference>
<name>A0A7G7VJL6_9FIRM</name>
<keyword evidence="15" id="KW-1185">Reference proteome</keyword>
<dbReference type="PANTHER" id="PTHR34220:SF11">
    <property type="entry name" value="SENSOR PROTEIN KINASE HPTS"/>
    <property type="match status" value="1"/>
</dbReference>
<keyword evidence="10" id="KW-0902">Two-component regulatory system</keyword>
<dbReference type="InterPro" id="IPR003594">
    <property type="entry name" value="HATPase_dom"/>
</dbReference>
<feature type="domain" description="HAMP" evidence="13">
    <location>
        <begin position="296"/>
        <end position="349"/>
    </location>
</feature>
<keyword evidence="4" id="KW-0808">Transferase</keyword>
<dbReference type="PROSITE" id="PS50885">
    <property type="entry name" value="HAMP"/>
    <property type="match status" value="1"/>
</dbReference>
<evidence type="ECO:0000256" key="8">
    <source>
        <dbReference type="ARBA" id="ARBA00022840"/>
    </source>
</evidence>
<evidence type="ECO:0000256" key="10">
    <source>
        <dbReference type="ARBA" id="ARBA00023012"/>
    </source>
</evidence>
<dbReference type="GO" id="GO:0000155">
    <property type="term" value="F:phosphorelay sensor kinase activity"/>
    <property type="evidence" value="ECO:0007669"/>
    <property type="project" value="InterPro"/>
</dbReference>
<dbReference type="CDD" id="cd06225">
    <property type="entry name" value="HAMP"/>
    <property type="match status" value="1"/>
</dbReference>
<proteinExistence type="predicted"/>
<dbReference type="RefSeq" id="WP_185980319.1">
    <property type="nucleotide sequence ID" value="NZ_CP060204.1"/>
</dbReference>
<comment type="subcellular location">
    <subcellularLocation>
        <location evidence="1">Cell membrane</location>
        <topology evidence="1">Multi-pass membrane protein</topology>
    </subcellularLocation>
</comment>
<dbReference type="Gene3D" id="3.30.565.10">
    <property type="entry name" value="Histidine kinase-like ATPase, C-terminal domain"/>
    <property type="match status" value="1"/>
</dbReference>
<keyword evidence="11 12" id="KW-0472">Membrane</keyword>
<evidence type="ECO:0000256" key="7">
    <source>
        <dbReference type="ARBA" id="ARBA00022777"/>
    </source>
</evidence>
<dbReference type="InterPro" id="IPR050640">
    <property type="entry name" value="Bact_2-comp_sensor_kinase"/>
</dbReference>
<dbReference type="InterPro" id="IPR010559">
    <property type="entry name" value="Sig_transdc_His_kin_internal"/>
</dbReference>
<protein>
    <submittedName>
        <fullName evidence="14">Sensor histidine kinase</fullName>
    </submittedName>
</protein>
<keyword evidence="2" id="KW-1003">Cell membrane</keyword>
<evidence type="ECO:0000256" key="1">
    <source>
        <dbReference type="ARBA" id="ARBA00004651"/>
    </source>
</evidence>
<dbReference type="Pfam" id="PF00672">
    <property type="entry name" value="HAMP"/>
    <property type="match status" value="1"/>
</dbReference>